<dbReference type="InterPro" id="IPR009057">
    <property type="entry name" value="Homeodomain-like_sf"/>
</dbReference>
<keyword evidence="2" id="KW-0238">DNA-binding</keyword>
<organism evidence="5 6">
    <name type="scientific">Duganella dendranthematis</name>
    <dbReference type="NCBI Taxonomy" id="2728021"/>
    <lineage>
        <taxon>Bacteria</taxon>
        <taxon>Pseudomonadati</taxon>
        <taxon>Pseudomonadota</taxon>
        <taxon>Betaproteobacteria</taxon>
        <taxon>Burkholderiales</taxon>
        <taxon>Oxalobacteraceae</taxon>
        <taxon>Telluria group</taxon>
        <taxon>Duganella</taxon>
    </lineage>
</organism>
<keyword evidence="1" id="KW-0805">Transcription regulation</keyword>
<dbReference type="InterPro" id="IPR032687">
    <property type="entry name" value="AraC-type_N"/>
</dbReference>
<evidence type="ECO:0000256" key="3">
    <source>
        <dbReference type="ARBA" id="ARBA00023163"/>
    </source>
</evidence>
<evidence type="ECO:0000256" key="1">
    <source>
        <dbReference type="ARBA" id="ARBA00023015"/>
    </source>
</evidence>
<keyword evidence="6" id="KW-1185">Reference proteome</keyword>
<dbReference type="PANTHER" id="PTHR47894:SF1">
    <property type="entry name" value="HTH-TYPE TRANSCRIPTIONAL REGULATOR VQSM"/>
    <property type="match status" value="1"/>
</dbReference>
<dbReference type="InterPro" id="IPR018060">
    <property type="entry name" value="HTH_AraC"/>
</dbReference>
<name>A0ABX6MHN5_9BURK</name>
<sequence>MQNAPTFSHTVSAHFVQGMLAFMRAQRGGGGVADTLASAGIPLSLMAQPDARITRQQYVALYKSVAAQLDDEMLGLWSRPIRSGTLKYLMLSLLDTPTVMVALNRFVRFWNLLLDDYRLQMTRKNDMVRLALIARTPASNANPLGHGLMMKLVHGVTSWLLGREVAVHKVEFCFARPRYVQDYIFLFPGGVSFDAADTSIYLDEKDCASAFKREKHALWGFLKRAPEDWTFAAVNRTSLAAKTRIFLEPRIEEAITIQDLADALHLSVRNLTRKFAEEGTGFQTVKDDLRRDIAVHKLTHSNVTVAALALDLGFSNSAVFCRAFKQWTGNSPTAYRKGARDKE</sequence>
<dbReference type="Gene3D" id="1.10.10.60">
    <property type="entry name" value="Homeodomain-like"/>
    <property type="match status" value="1"/>
</dbReference>
<dbReference type="EMBL" id="CP051684">
    <property type="protein sequence ID" value="QJD93706.1"/>
    <property type="molecule type" value="Genomic_DNA"/>
</dbReference>
<keyword evidence="3" id="KW-0804">Transcription</keyword>
<dbReference type="PROSITE" id="PS01124">
    <property type="entry name" value="HTH_ARAC_FAMILY_2"/>
    <property type="match status" value="1"/>
</dbReference>
<dbReference type="PANTHER" id="PTHR47894">
    <property type="entry name" value="HTH-TYPE TRANSCRIPTIONAL REGULATOR GADX"/>
    <property type="match status" value="1"/>
</dbReference>
<dbReference type="SMART" id="SM00342">
    <property type="entry name" value="HTH_ARAC"/>
    <property type="match status" value="1"/>
</dbReference>
<dbReference type="Proteomes" id="UP000503117">
    <property type="component" value="Chromosome"/>
</dbReference>
<evidence type="ECO:0000313" key="5">
    <source>
        <dbReference type="EMBL" id="QJD93706.1"/>
    </source>
</evidence>
<feature type="domain" description="HTH araC/xylS-type" evidence="4">
    <location>
        <begin position="241"/>
        <end position="338"/>
    </location>
</feature>
<proteinExistence type="predicted"/>
<dbReference type="Pfam" id="PF12833">
    <property type="entry name" value="HTH_18"/>
    <property type="match status" value="1"/>
</dbReference>
<reference evidence="5 6" key="1">
    <citation type="submission" date="2020-04" db="EMBL/GenBank/DDBJ databases">
        <title>Genome sequencing of novel species.</title>
        <authorList>
            <person name="Heo J."/>
            <person name="Kim S.-J."/>
            <person name="Kim J.-S."/>
            <person name="Hong S.-B."/>
            <person name="Kwon S.-W."/>
        </authorList>
    </citation>
    <scope>NUCLEOTIDE SEQUENCE [LARGE SCALE GENOMIC DNA]</scope>
    <source>
        <strain evidence="5 6">AF9R3</strain>
    </source>
</reference>
<evidence type="ECO:0000259" key="4">
    <source>
        <dbReference type="PROSITE" id="PS01124"/>
    </source>
</evidence>
<protein>
    <submittedName>
        <fullName evidence="5">AraC family transcriptional regulator</fullName>
    </submittedName>
</protein>
<evidence type="ECO:0000256" key="2">
    <source>
        <dbReference type="ARBA" id="ARBA00023125"/>
    </source>
</evidence>
<dbReference type="SUPFAM" id="SSF46689">
    <property type="entry name" value="Homeodomain-like"/>
    <property type="match status" value="1"/>
</dbReference>
<evidence type="ECO:0000313" key="6">
    <source>
        <dbReference type="Proteomes" id="UP000503117"/>
    </source>
</evidence>
<accession>A0ABX6MHN5</accession>
<dbReference type="RefSeq" id="WP_169114562.1">
    <property type="nucleotide sequence ID" value="NZ_CP051684.1"/>
</dbReference>
<gene>
    <name evidence="5" type="ORF">HH213_28640</name>
</gene>
<dbReference type="Pfam" id="PF12625">
    <property type="entry name" value="Arabinose_bd"/>
    <property type="match status" value="1"/>
</dbReference>